<dbReference type="STRING" id="392500.Swoo_3832"/>
<evidence type="ECO:0000313" key="1">
    <source>
        <dbReference type="EMBL" id="ACA88091.1"/>
    </source>
</evidence>
<organism evidence="1 2">
    <name type="scientific">Shewanella woodyi (strain ATCC 51908 / MS32)</name>
    <dbReference type="NCBI Taxonomy" id="392500"/>
    <lineage>
        <taxon>Bacteria</taxon>
        <taxon>Pseudomonadati</taxon>
        <taxon>Pseudomonadota</taxon>
        <taxon>Gammaproteobacteria</taxon>
        <taxon>Alteromonadales</taxon>
        <taxon>Shewanellaceae</taxon>
        <taxon>Shewanella</taxon>
    </lineage>
</organism>
<gene>
    <name evidence="1" type="ordered locus">Swoo_3832</name>
</gene>
<dbReference type="HOGENOM" id="CLU_195979_1_1_6"/>
<dbReference type="EMBL" id="CP000961">
    <property type="protein sequence ID" value="ACA88091.1"/>
    <property type="molecule type" value="Genomic_DNA"/>
</dbReference>
<accession>B1KES6</accession>
<dbReference type="RefSeq" id="WP_012326421.1">
    <property type="nucleotide sequence ID" value="NC_010506.1"/>
</dbReference>
<proteinExistence type="predicted"/>
<dbReference type="Proteomes" id="UP000002168">
    <property type="component" value="Chromosome"/>
</dbReference>
<reference evidence="1 2" key="1">
    <citation type="submission" date="2008-02" db="EMBL/GenBank/DDBJ databases">
        <title>Complete sequence of Shewanella woodyi ATCC 51908.</title>
        <authorList>
            <consortium name="US DOE Joint Genome Institute"/>
            <person name="Copeland A."/>
            <person name="Lucas S."/>
            <person name="Lapidus A."/>
            <person name="Glavina del Rio T."/>
            <person name="Dalin E."/>
            <person name="Tice H."/>
            <person name="Bruce D."/>
            <person name="Goodwin L."/>
            <person name="Pitluck S."/>
            <person name="Sims D."/>
            <person name="Brettin T."/>
            <person name="Detter J.C."/>
            <person name="Han C."/>
            <person name="Kuske C.R."/>
            <person name="Schmutz J."/>
            <person name="Larimer F."/>
            <person name="Land M."/>
            <person name="Hauser L."/>
            <person name="Kyrpides N."/>
            <person name="Lykidis A."/>
            <person name="Zhao J.-S."/>
            <person name="Richardson P."/>
        </authorList>
    </citation>
    <scope>NUCLEOTIDE SEQUENCE [LARGE SCALE GENOMIC DNA]</scope>
    <source>
        <strain evidence="2">ATCC 51908 / MS32</strain>
    </source>
</reference>
<dbReference type="AlphaFoldDB" id="B1KES6"/>
<dbReference type="PROSITE" id="PS51257">
    <property type="entry name" value="PROKAR_LIPOPROTEIN"/>
    <property type="match status" value="1"/>
</dbReference>
<sequence length="71" mass="7876" precursor="true">MRTLLGMALPLALTVAITGCTNKELYQFGQEQQESQCISEAVSESQINDCKSANKPSYEEYKKEREAVVSS</sequence>
<evidence type="ECO:0000313" key="2">
    <source>
        <dbReference type="Proteomes" id="UP000002168"/>
    </source>
</evidence>
<protein>
    <recommendedName>
        <fullName evidence="3">Lipoprotein</fullName>
    </recommendedName>
</protein>
<keyword evidence="2" id="KW-1185">Reference proteome</keyword>
<dbReference type="eggNOG" id="ENOG5033MZJ">
    <property type="taxonomic scope" value="Bacteria"/>
</dbReference>
<name>B1KES6_SHEWM</name>
<dbReference type="KEGG" id="swd:Swoo_3832"/>
<evidence type="ECO:0008006" key="3">
    <source>
        <dbReference type="Google" id="ProtNLM"/>
    </source>
</evidence>